<comment type="cofactor">
    <cofactor evidence="3">
        <name>Zn(2+)</name>
        <dbReference type="ChEBI" id="CHEBI:29105"/>
    </cofactor>
</comment>
<evidence type="ECO:0000256" key="7">
    <source>
        <dbReference type="ARBA" id="ARBA00022723"/>
    </source>
</evidence>
<protein>
    <submittedName>
        <fullName evidence="10">Aminopeptidase</fullName>
    </submittedName>
</protein>
<keyword evidence="11" id="KW-1185">Reference proteome</keyword>
<evidence type="ECO:0000256" key="4">
    <source>
        <dbReference type="ARBA" id="ARBA00008236"/>
    </source>
</evidence>
<evidence type="ECO:0000313" key="10">
    <source>
        <dbReference type="EMBL" id="RQG94589.1"/>
    </source>
</evidence>
<dbReference type="GO" id="GO:0006508">
    <property type="term" value="P:proteolysis"/>
    <property type="evidence" value="ECO:0007669"/>
    <property type="project" value="UniProtKB-KW"/>
</dbReference>
<dbReference type="SUPFAM" id="SSF144052">
    <property type="entry name" value="Thermophilic metalloprotease-like"/>
    <property type="match status" value="1"/>
</dbReference>
<dbReference type="AlphaFoldDB" id="A0A3N6P7V4"/>
<dbReference type="RefSeq" id="WP_124195656.1">
    <property type="nucleotide sequence ID" value="NZ_REGA01000008.1"/>
</dbReference>
<evidence type="ECO:0000256" key="1">
    <source>
        <dbReference type="ARBA" id="ARBA00001941"/>
    </source>
</evidence>
<dbReference type="InterPro" id="IPR035097">
    <property type="entry name" value="M29_N-terminal"/>
</dbReference>
<name>A0A3N6P7V4_NATCH</name>
<dbReference type="PANTHER" id="PTHR34448:SF1">
    <property type="entry name" value="BLL6088 PROTEIN"/>
    <property type="match status" value="1"/>
</dbReference>
<dbReference type="InterPro" id="IPR000787">
    <property type="entry name" value="Peptidase_M29"/>
</dbReference>
<keyword evidence="7" id="KW-0479">Metal-binding</keyword>
<evidence type="ECO:0000256" key="6">
    <source>
        <dbReference type="ARBA" id="ARBA00022670"/>
    </source>
</evidence>
<comment type="similarity">
    <text evidence="4">Belongs to the peptidase M29 family.</text>
</comment>
<sequence>MDPRIREHAEIIANHSVDLQEGDNVVIDAHPVAEDLVVALHEVVGDRGANPVTTSQRTGKRQQRAYLRAAADDADLEFETPEHELALIENTDVYIAIRASDNVTQTADVDPETSAAYSQAQRPILEKRLSKRWCLTQYPAPANAQLAEMSTEAYENFVWDAVNKDWEAQREHQANMVEILDPADEIRIKSGDTTDVTMSLSGNPTLNDHGEHNLPGGEVFTAPQPDSVEGEVLFDMPLYHQGREITNVYLEFEGGDVVDHSAAKNEAVLTEVLDTDDGARRLGELGIGMNRDIDQFTYNMLFDEKMGDTVHMAVGRAYDDTVGEGNEQNDSAVHVDMIVDMSEDSFIEVDGERVQEDGTFVFEDEE</sequence>
<dbReference type="InterPro" id="IPR052170">
    <property type="entry name" value="M29_Exopeptidase"/>
</dbReference>
<dbReference type="GO" id="GO:0008237">
    <property type="term" value="F:metallopeptidase activity"/>
    <property type="evidence" value="ECO:0007669"/>
    <property type="project" value="UniProtKB-KW"/>
</dbReference>
<dbReference type="EMBL" id="REGA01000008">
    <property type="protein sequence ID" value="RQG94589.1"/>
    <property type="molecule type" value="Genomic_DNA"/>
</dbReference>
<keyword evidence="8" id="KW-0378">Hydrolase</keyword>
<accession>A0A3N6P7V4</accession>
<gene>
    <name evidence="10" type="ORF">EA473_10905</name>
</gene>
<evidence type="ECO:0000256" key="3">
    <source>
        <dbReference type="ARBA" id="ARBA00001947"/>
    </source>
</evidence>
<keyword evidence="5 10" id="KW-0031">Aminopeptidase</keyword>
<evidence type="ECO:0000256" key="8">
    <source>
        <dbReference type="ARBA" id="ARBA00022801"/>
    </source>
</evidence>
<keyword evidence="6" id="KW-0645">Protease</keyword>
<evidence type="ECO:0000256" key="9">
    <source>
        <dbReference type="ARBA" id="ARBA00023049"/>
    </source>
</evidence>
<evidence type="ECO:0000313" key="11">
    <source>
        <dbReference type="Proteomes" id="UP000282323"/>
    </source>
</evidence>
<comment type="cofactor">
    <cofactor evidence="2">
        <name>Mg(2+)</name>
        <dbReference type="ChEBI" id="CHEBI:18420"/>
    </cofactor>
</comment>
<organism evidence="10 11">
    <name type="scientific">Natrarchaeobius chitinivorans</name>
    <dbReference type="NCBI Taxonomy" id="1679083"/>
    <lineage>
        <taxon>Archaea</taxon>
        <taxon>Methanobacteriati</taxon>
        <taxon>Methanobacteriota</taxon>
        <taxon>Stenosarchaea group</taxon>
        <taxon>Halobacteria</taxon>
        <taxon>Halobacteriales</taxon>
        <taxon>Natrialbaceae</taxon>
        <taxon>Natrarchaeobius</taxon>
    </lineage>
</organism>
<keyword evidence="9" id="KW-0482">Metalloprotease</keyword>
<comment type="caution">
    <text evidence="10">The sequence shown here is derived from an EMBL/GenBank/DDBJ whole genome shotgun (WGS) entry which is preliminary data.</text>
</comment>
<evidence type="ECO:0000256" key="2">
    <source>
        <dbReference type="ARBA" id="ARBA00001946"/>
    </source>
</evidence>
<dbReference type="Pfam" id="PF02073">
    <property type="entry name" value="Peptidase_M29"/>
    <property type="match status" value="1"/>
</dbReference>
<dbReference type="OrthoDB" id="145069at2157"/>
<dbReference type="PANTHER" id="PTHR34448">
    <property type="entry name" value="AMINOPEPTIDASE"/>
    <property type="match status" value="1"/>
</dbReference>
<comment type="cofactor">
    <cofactor evidence="1">
        <name>Co(2+)</name>
        <dbReference type="ChEBI" id="CHEBI:48828"/>
    </cofactor>
</comment>
<proteinExistence type="inferred from homology"/>
<dbReference type="Gene3D" id="3.40.1830.10">
    <property type="entry name" value="Thermophilic metalloprotease (M29)"/>
    <property type="match status" value="1"/>
</dbReference>
<dbReference type="Proteomes" id="UP000282323">
    <property type="component" value="Unassembled WGS sequence"/>
</dbReference>
<reference evidence="10 11" key="1">
    <citation type="submission" date="2018-10" db="EMBL/GenBank/DDBJ databases">
        <title>Natrarchaeobius chitinivorans gen. nov., sp. nov., and Natrarchaeobius haloalkaliphilus sp. nov., alkaliphilic, chitin-utilizing haloarchaea from hypersaline alkaline lakes.</title>
        <authorList>
            <person name="Sorokin D.Y."/>
            <person name="Elcheninov A.G."/>
            <person name="Kostrikina N.A."/>
            <person name="Bale N.J."/>
            <person name="Sinninghe Damste J.S."/>
            <person name="Khijniak T.V."/>
            <person name="Kublanov I.V."/>
            <person name="Toshchakov S.V."/>
        </authorList>
    </citation>
    <scope>NUCLEOTIDE SEQUENCE [LARGE SCALE GENOMIC DNA]</scope>
    <source>
        <strain evidence="10 11">AArcht4T</strain>
    </source>
</reference>
<evidence type="ECO:0000256" key="5">
    <source>
        <dbReference type="ARBA" id="ARBA00022438"/>
    </source>
</evidence>
<dbReference type="GO" id="GO:0004177">
    <property type="term" value="F:aminopeptidase activity"/>
    <property type="evidence" value="ECO:0007669"/>
    <property type="project" value="UniProtKB-KW"/>
</dbReference>
<dbReference type="GO" id="GO:0046872">
    <property type="term" value="F:metal ion binding"/>
    <property type="evidence" value="ECO:0007669"/>
    <property type="project" value="UniProtKB-KW"/>
</dbReference>